<dbReference type="OrthoDB" id="5575405at2759"/>
<name>A0A2T9Y894_9FUNG</name>
<feature type="non-terminal residue" evidence="1">
    <location>
        <position position="1"/>
    </location>
</feature>
<organism evidence="1 2">
    <name type="scientific">Smittium megazygosporum</name>
    <dbReference type="NCBI Taxonomy" id="133381"/>
    <lineage>
        <taxon>Eukaryota</taxon>
        <taxon>Fungi</taxon>
        <taxon>Fungi incertae sedis</taxon>
        <taxon>Zoopagomycota</taxon>
        <taxon>Kickxellomycotina</taxon>
        <taxon>Harpellomycetes</taxon>
        <taxon>Harpellales</taxon>
        <taxon>Legeriomycetaceae</taxon>
        <taxon>Smittium</taxon>
    </lineage>
</organism>
<dbReference type="Proteomes" id="UP000245609">
    <property type="component" value="Unassembled WGS sequence"/>
</dbReference>
<evidence type="ECO:0000313" key="1">
    <source>
        <dbReference type="EMBL" id="PVU88537.1"/>
    </source>
</evidence>
<evidence type="ECO:0000313" key="2">
    <source>
        <dbReference type="Proteomes" id="UP000245609"/>
    </source>
</evidence>
<dbReference type="EMBL" id="MBFS01003140">
    <property type="protein sequence ID" value="PVU88537.1"/>
    <property type="molecule type" value="Genomic_DNA"/>
</dbReference>
<proteinExistence type="predicted"/>
<protein>
    <submittedName>
        <fullName evidence="1">Uncharacterized protein</fullName>
    </submittedName>
</protein>
<comment type="caution">
    <text evidence="1">The sequence shown here is derived from an EMBL/GenBank/DDBJ whole genome shotgun (WGS) entry which is preliminary data.</text>
</comment>
<gene>
    <name evidence="1" type="ORF">BB560_006363</name>
</gene>
<dbReference type="AlphaFoldDB" id="A0A2T9Y894"/>
<reference evidence="1 2" key="1">
    <citation type="journal article" date="2018" name="MBio">
        <title>Comparative Genomics Reveals the Core Gene Toolbox for the Fungus-Insect Symbiosis.</title>
        <authorList>
            <person name="Wang Y."/>
            <person name="Stata M."/>
            <person name="Wang W."/>
            <person name="Stajich J.E."/>
            <person name="White M.M."/>
            <person name="Moncalvo J.M."/>
        </authorList>
    </citation>
    <scope>NUCLEOTIDE SEQUENCE [LARGE SCALE GENOMIC DNA]</scope>
    <source>
        <strain evidence="1 2">SC-DP-2</strain>
    </source>
</reference>
<sequence>SDYAPSFLRKIKDLEIFSIITKVDPSLPMDPLASEKSKISIKLVYQNRLKRTHSDTSKQDFADYIFDLATKAESQATSQEISTENLEEN</sequence>
<keyword evidence="2" id="KW-1185">Reference proteome</keyword>
<accession>A0A2T9Y894</accession>